<sequence length="248" mass="28007">MPHMFDIKKYILAFVITAVIFATALWISTTISDRKLAEVKQIEERISVDIASSETQFDLLSEVSCKDLDDTFLSQELSDLATKLSFMEINRPSDDPELLRLKKAYTLLEIKDYLLAQKVGEKCKREPFSILYFYSNTTACPDCQKEGIVLTHLRRTYPAVRVYAFDYDLSLGALQTLIRILKVKNEFPAIVTYDTVEYGYKDLETMEALLPQAIRDSISTTTPETISSESITTARGGGMNTSLEGMSC</sequence>
<name>A0A2H0KC18_9BACT</name>
<dbReference type="AlphaFoldDB" id="A0A2H0KC18"/>
<protein>
    <recommendedName>
        <fullName evidence="4">Thioredoxin domain-containing protein</fullName>
    </recommendedName>
</protein>
<evidence type="ECO:0000313" key="3">
    <source>
        <dbReference type="Proteomes" id="UP000229342"/>
    </source>
</evidence>
<organism evidence="2 3">
    <name type="scientific">Candidatus Taylorbacteria bacterium CG11_big_fil_rev_8_21_14_0_20_46_11</name>
    <dbReference type="NCBI Taxonomy" id="1975025"/>
    <lineage>
        <taxon>Bacteria</taxon>
        <taxon>Candidatus Tayloriibacteriota</taxon>
    </lineage>
</organism>
<proteinExistence type="predicted"/>
<evidence type="ECO:0000313" key="2">
    <source>
        <dbReference type="EMBL" id="PIQ68810.1"/>
    </source>
</evidence>
<reference evidence="2 3" key="1">
    <citation type="submission" date="2017-09" db="EMBL/GenBank/DDBJ databases">
        <title>Depth-based differentiation of microbial function through sediment-hosted aquifers and enrichment of novel symbionts in the deep terrestrial subsurface.</title>
        <authorList>
            <person name="Probst A.J."/>
            <person name="Ladd B."/>
            <person name="Jarett J.K."/>
            <person name="Geller-Mcgrath D.E."/>
            <person name="Sieber C.M."/>
            <person name="Emerson J.B."/>
            <person name="Anantharaman K."/>
            <person name="Thomas B.C."/>
            <person name="Malmstrom R."/>
            <person name="Stieglmeier M."/>
            <person name="Klingl A."/>
            <person name="Woyke T."/>
            <person name="Ryan C.M."/>
            <person name="Banfield J.F."/>
        </authorList>
    </citation>
    <scope>NUCLEOTIDE SEQUENCE [LARGE SCALE GENOMIC DNA]</scope>
    <source>
        <strain evidence="2">CG11_big_fil_rev_8_21_14_0_20_46_11</strain>
    </source>
</reference>
<dbReference type="EMBL" id="PCVG01000025">
    <property type="protein sequence ID" value="PIQ68810.1"/>
    <property type="molecule type" value="Genomic_DNA"/>
</dbReference>
<evidence type="ECO:0008006" key="4">
    <source>
        <dbReference type="Google" id="ProtNLM"/>
    </source>
</evidence>
<evidence type="ECO:0000256" key="1">
    <source>
        <dbReference type="SAM" id="Phobius"/>
    </source>
</evidence>
<accession>A0A2H0KC18</accession>
<keyword evidence="1" id="KW-0472">Membrane</keyword>
<comment type="caution">
    <text evidence="2">The sequence shown here is derived from an EMBL/GenBank/DDBJ whole genome shotgun (WGS) entry which is preliminary data.</text>
</comment>
<dbReference type="Proteomes" id="UP000229342">
    <property type="component" value="Unassembled WGS sequence"/>
</dbReference>
<keyword evidence="1" id="KW-1133">Transmembrane helix</keyword>
<feature type="transmembrane region" description="Helical" evidence="1">
    <location>
        <begin position="12"/>
        <end position="31"/>
    </location>
</feature>
<gene>
    <name evidence="2" type="ORF">COV91_02165</name>
</gene>
<keyword evidence="1" id="KW-0812">Transmembrane</keyword>